<evidence type="ECO:0000259" key="1">
    <source>
        <dbReference type="PROSITE" id="PS51372"/>
    </source>
</evidence>
<proteinExistence type="predicted"/>
<dbReference type="AlphaFoldDB" id="A0A1Q9HQ87"/>
<sequence>MEERLELLLQANVISSKAQQGCLRVIDIIDKQLSVPHDNEQYQMAITHLARAADRIWQNEAVAEGLDQDILDEISTDECYSDTLTLHQQVLDAMELHTVPSSEEGFMLANIYSLIQTSLEETK</sequence>
<dbReference type="SUPFAM" id="SSF63520">
    <property type="entry name" value="PTS-regulatory domain, PRD"/>
    <property type="match status" value="1"/>
</dbReference>
<dbReference type="PROSITE" id="PS51372">
    <property type="entry name" value="PRD_2"/>
    <property type="match status" value="1"/>
</dbReference>
<dbReference type="Gene3D" id="1.10.1790.10">
    <property type="entry name" value="PRD domain"/>
    <property type="match status" value="1"/>
</dbReference>
<dbReference type="Proteomes" id="UP000186313">
    <property type="component" value="Unassembled WGS sequence"/>
</dbReference>
<evidence type="ECO:0000313" key="2">
    <source>
        <dbReference type="EMBL" id="OLQ93031.1"/>
    </source>
</evidence>
<dbReference type="OrthoDB" id="6447514at2"/>
<dbReference type="InterPro" id="IPR036634">
    <property type="entry name" value="PRD_sf"/>
</dbReference>
<gene>
    <name evidence="3" type="ORF">BIY20_06075</name>
    <name evidence="2" type="ORF">BIY22_00630</name>
</gene>
<keyword evidence="4" id="KW-1185">Reference proteome</keyword>
<accession>A0A1Q9HQ87</accession>
<dbReference type="EMBL" id="MJMJ01000001">
    <property type="protein sequence ID" value="OLQ93031.1"/>
    <property type="molecule type" value="Genomic_DNA"/>
</dbReference>
<dbReference type="STRING" id="1381081.BIY22_00630"/>
<dbReference type="GO" id="GO:0006355">
    <property type="term" value="P:regulation of DNA-templated transcription"/>
    <property type="evidence" value="ECO:0007669"/>
    <property type="project" value="InterPro"/>
</dbReference>
<protein>
    <recommendedName>
        <fullName evidence="1">PRD domain-containing protein</fullName>
    </recommendedName>
</protein>
<organism evidence="2 5">
    <name type="scientific">Vibrio panuliri</name>
    <dbReference type="NCBI Taxonomy" id="1381081"/>
    <lineage>
        <taxon>Bacteria</taxon>
        <taxon>Pseudomonadati</taxon>
        <taxon>Pseudomonadota</taxon>
        <taxon>Gammaproteobacteria</taxon>
        <taxon>Vibrionales</taxon>
        <taxon>Vibrionaceae</taxon>
        <taxon>Vibrio</taxon>
    </lineage>
</organism>
<dbReference type="EMBL" id="MJMH01000066">
    <property type="protein sequence ID" value="OLQ95607.1"/>
    <property type="molecule type" value="Genomic_DNA"/>
</dbReference>
<reference evidence="4 5" key="1">
    <citation type="submission" date="2016-09" db="EMBL/GenBank/DDBJ databases">
        <title>Genomic Taxonomy of the Vibrionaceae.</title>
        <authorList>
            <person name="Gonzalez-Castillo A."/>
            <person name="Gomez-Gil B."/>
            <person name="Enciso-Ibarra K."/>
        </authorList>
    </citation>
    <scope>NUCLEOTIDE SEQUENCE [LARGE SCALE GENOMIC DNA]</scope>
    <source>
        <strain evidence="3 4">CAIM 1902</strain>
        <strain evidence="2 5">CAIM 703</strain>
    </source>
</reference>
<dbReference type="InterPro" id="IPR011608">
    <property type="entry name" value="PRD"/>
</dbReference>
<dbReference type="RefSeq" id="WP_075705637.1">
    <property type="nucleotide sequence ID" value="NZ_AP019655.1"/>
</dbReference>
<evidence type="ECO:0000313" key="3">
    <source>
        <dbReference type="EMBL" id="OLQ95607.1"/>
    </source>
</evidence>
<dbReference type="Proteomes" id="UP000186039">
    <property type="component" value="Unassembled WGS sequence"/>
</dbReference>
<comment type="caution">
    <text evidence="2">The sequence shown here is derived from an EMBL/GenBank/DDBJ whole genome shotgun (WGS) entry which is preliminary data.</text>
</comment>
<evidence type="ECO:0000313" key="5">
    <source>
        <dbReference type="Proteomes" id="UP000186313"/>
    </source>
</evidence>
<feature type="domain" description="PRD" evidence="1">
    <location>
        <begin position="13"/>
        <end position="121"/>
    </location>
</feature>
<name>A0A1Q9HQ87_9VIBR</name>
<evidence type="ECO:0000313" key="4">
    <source>
        <dbReference type="Proteomes" id="UP000186039"/>
    </source>
</evidence>